<dbReference type="EC" id="2.6.1.85" evidence="3"/>
<dbReference type="EMBL" id="CAQM01000069">
    <property type="protein sequence ID" value="CCQ59942.1"/>
    <property type="molecule type" value="Genomic_DNA"/>
</dbReference>
<dbReference type="PRINTS" id="PR00097">
    <property type="entry name" value="ANTSNTHASEII"/>
</dbReference>
<evidence type="ECO:0000256" key="1">
    <source>
        <dbReference type="ARBA" id="ARBA00022962"/>
    </source>
</evidence>
<accession>T2J626</accession>
<dbReference type="EC" id="4.1.3.27" evidence="3"/>
<keyword evidence="3" id="KW-0808">Transferase</keyword>
<organism evidence="3 4">
    <name type="scientific">Crocosphaera watsonii WH 0401</name>
    <dbReference type="NCBI Taxonomy" id="555881"/>
    <lineage>
        <taxon>Bacteria</taxon>
        <taxon>Bacillati</taxon>
        <taxon>Cyanobacteriota</taxon>
        <taxon>Cyanophyceae</taxon>
        <taxon>Oscillatoriophycideae</taxon>
        <taxon>Chroococcales</taxon>
        <taxon>Aphanothecaceae</taxon>
        <taxon>Crocosphaera</taxon>
    </lineage>
</organism>
<dbReference type="GO" id="GO:0000162">
    <property type="term" value="P:L-tryptophan biosynthetic process"/>
    <property type="evidence" value="ECO:0007669"/>
    <property type="project" value="TreeGrafter"/>
</dbReference>
<dbReference type="GO" id="GO:0004049">
    <property type="term" value="F:anthranilate synthase activity"/>
    <property type="evidence" value="ECO:0007669"/>
    <property type="project" value="UniProtKB-EC"/>
</dbReference>
<evidence type="ECO:0000313" key="3">
    <source>
        <dbReference type="EMBL" id="CCQ59942.1"/>
    </source>
</evidence>
<protein>
    <submittedName>
        <fullName evidence="3">Anthranilate synthase, amidotransferase component @ Para-aminobenzoate synthase, amidotransferase component</fullName>
        <ecNumber evidence="3">2.6.1.85</ecNumber>
        <ecNumber evidence="3">4.1.3.27</ecNumber>
    </submittedName>
</protein>
<dbReference type="InterPro" id="IPR017926">
    <property type="entry name" value="GATASE"/>
</dbReference>
<evidence type="ECO:0000259" key="2">
    <source>
        <dbReference type="Pfam" id="PF00117"/>
    </source>
</evidence>
<reference evidence="3 4" key="1">
    <citation type="submission" date="2013-01" db="EMBL/GenBank/DDBJ databases">
        <authorList>
            <person name="Bench S."/>
        </authorList>
    </citation>
    <scope>NUCLEOTIDE SEQUENCE [LARGE SCALE GENOMIC DNA]</scope>
    <source>
        <strain evidence="3 4">WH 0401</strain>
    </source>
</reference>
<keyword evidence="3" id="KW-0032">Aminotransferase</keyword>
<feature type="domain" description="Glutamine amidotransferase" evidence="2">
    <location>
        <begin position="6"/>
        <end position="95"/>
    </location>
</feature>
<proteinExistence type="predicted"/>
<comment type="caution">
    <text evidence="3">The sequence shown here is derived from an EMBL/GenBank/DDBJ whole genome shotgun (WGS) entry which is preliminary data.</text>
</comment>
<keyword evidence="3" id="KW-0456">Lyase</keyword>
<dbReference type="GO" id="GO:0005829">
    <property type="term" value="C:cytosol"/>
    <property type="evidence" value="ECO:0007669"/>
    <property type="project" value="TreeGrafter"/>
</dbReference>
<dbReference type="AlphaFoldDB" id="T2J626"/>
<dbReference type="Pfam" id="PF00117">
    <property type="entry name" value="GATase"/>
    <property type="match status" value="1"/>
</dbReference>
<gene>
    <name evidence="3" type="ORF">CWATWH0401_2051</name>
</gene>
<sequence length="100" mass="11282">MVSASILMHGKTSPIYHNDQGVFQGLDNPFEATRYHSLVVERETLPHVLEITAWTEDGTIMGLQHKDYPHLQGVQFHPESILTTSGKSLLENFLKVLNPQ</sequence>
<dbReference type="PANTHER" id="PTHR43418">
    <property type="entry name" value="MULTIFUNCTIONAL TRYPTOPHAN BIOSYNTHESIS PROTEIN-RELATED"/>
    <property type="match status" value="1"/>
</dbReference>
<dbReference type="Proteomes" id="UP000018198">
    <property type="component" value="Unassembled WGS sequence"/>
</dbReference>
<reference evidence="3 4" key="2">
    <citation type="submission" date="2013-09" db="EMBL/GenBank/DDBJ databases">
        <title>Whole genome comparison of six Crocosphaera watsonii strains with differing phenotypes.</title>
        <authorList>
            <person name="Bench S.R."/>
            <person name="Heller P."/>
            <person name="Frank I."/>
            <person name="Arciniega M."/>
            <person name="Shilova I.N."/>
            <person name="Zehr J.P."/>
        </authorList>
    </citation>
    <scope>NUCLEOTIDE SEQUENCE [LARGE SCALE GENOMIC DNA]</scope>
    <source>
        <strain evidence="3 4">WH 0401</strain>
    </source>
</reference>
<evidence type="ECO:0000313" key="4">
    <source>
        <dbReference type="Proteomes" id="UP000018198"/>
    </source>
</evidence>
<dbReference type="InterPro" id="IPR029062">
    <property type="entry name" value="Class_I_gatase-like"/>
</dbReference>
<name>T2J626_CROWT</name>
<dbReference type="GO" id="GO:0046820">
    <property type="term" value="F:4-amino-4-deoxychorismate synthase activity"/>
    <property type="evidence" value="ECO:0007669"/>
    <property type="project" value="UniProtKB-EC"/>
</dbReference>
<dbReference type="PANTHER" id="PTHR43418:SF4">
    <property type="entry name" value="MULTIFUNCTIONAL TRYPTOPHAN BIOSYNTHESIS PROTEIN"/>
    <property type="match status" value="1"/>
</dbReference>
<dbReference type="CDD" id="cd01743">
    <property type="entry name" value="GATase1_Anthranilate_Synthase"/>
    <property type="match status" value="1"/>
</dbReference>
<dbReference type="InterPro" id="IPR006221">
    <property type="entry name" value="TrpG/PapA_dom"/>
</dbReference>
<dbReference type="PROSITE" id="PS51273">
    <property type="entry name" value="GATASE_TYPE_1"/>
    <property type="match status" value="1"/>
</dbReference>
<dbReference type="InterPro" id="IPR050472">
    <property type="entry name" value="Anth_synth/Amidotransfase"/>
</dbReference>
<dbReference type="Gene3D" id="3.40.50.880">
    <property type="match status" value="1"/>
</dbReference>
<dbReference type="SUPFAM" id="SSF52317">
    <property type="entry name" value="Class I glutamine amidotransferase-like"/>
    <property type="match status" value="1"/>
</dbReference>
<keyword evidence="1" id="KW-0315">Glutamine amidotransferase</keyword>